<dbReference type="InterPro" id="IPR003018">
    <property type="entry name" value="GAF"/>
</dbReference>
<evidence type="ECO:0000256" key="1">
    <source>
        <dbReference type="ARBA" id="ARBA00000085"/>
    </source>
</evidence>
<dbReference type="PRINTS" id="PR00344">
    <property type="entry name" value="BCTRLSENSOR"/>
</dbReference>
<keyword evidence="5" id="KW-0418">Kinase</keyword>
<comment type="catalytic activity">
    <reaction evidence="1">
        <text>ATP + protein L-histidine = ADP + protein N-phospho-L-histidine.</text>
        <dbReference type="EC" id="2.7.13.3"/>
    </reaction>
</comment>
<dbReference type="GO" id="GO:0007234">
    <property type="term" value="P:osmosensory signaling via phosphorelay pathway"/>
    <property type="evidence" value="ECO:0007669"/>
    <property type="project" value="TreeGrafter"/>
</dbReference>
<dbReference type="EC" id="2.7.13.3" evidence="2"/>
<evidence type="ECO:0000256" key="5">
    <source>
        <dbReference type="ARBA" id="ARBA00022777"/>
    </source>
</evidence>
<dbReference type="SMART" id="SM00065">
    <property type="entry name" value="GAF"/>
    <property type="match status" value="1"/>
</dbReference>
<evidence type="ECO:0000256" key="2">
    <source>
        <dbReference type="ARBA" id="ARBA00012438"/>
    </source>
</evidence>
<dbReference type="SUPFAM" id="SSF47384">
    <property type="entry name" value="Homodimeric domain of signal transducing histidine kinase"/>
    <property type="match status" value="1"/>
</dbReference>
<evidence type="ECO:0000259" key="8">
    <source>
        <dbReference type="PROSITE" id="PS50109"/>
    </source>
</evidence>
<keyword evidence="7" id="KW-0902">Two-component regulatory system</keyword>
<evidence type="ECO:0000313" key="9">
    <source>
        <dbReference type="EMBL" id="SDG65628.1"/>
    </source>
</evidence>
<dbReference type="Gene3D" id="3.30.450.40">
    <property type="match status" value="1"/>
</dbReference>
<dbReference type="PROSITE" id="PS50109">
    <property type="entry name" value="HIS_KIN"/>
    <property type="match status" value="1"/>
</dbReference>
<dbReference type="EMBL" id="FNAN01000021">
    <property type="protein sequence ID" value="SDG65628.1"/>
    <property type="molecule type" value="Genomic_DNA"/>
</dbReference>
<keyword evidence="10" id="KW-1185">Reference proteome</keyword>
<dbReference type="InterPro" id="IPR029016">
    <property type="entry name" value="GAF-like_dom_sf"/>
</dbReference>
<dbReference type="Gene3D" id="1.10.287.130">
    <property type="match status" value="1"/>
</dbReference>
<sequence>MVQPDDFLFADVEKVNQIPIVKTVLEVICRSTGMGFAAVARVTEERWIACSVQDEIGFGLKPGGELEIGTTICNEIRDSGQAVVIDHVDENEIYSGHPTPRMYGFKSYISLPITLKSGEFFGTLCAIDPRPNQLQNPRVIGMFHLFAELLAFHLDSLSLMERTRTAMHDLAAQLLVSDDENRQYRHISSHNLQEPLRKLRVFSDMLVNATDRYEAEKARELAVKIRSSAQQFSMMIKDLSDFSGLNGNNAFASVQLDHVVADVTTQLMSQIERRNIIVETERLPTVVAVPEQMEQLFFQLLDNAVKFAGHENPPRIRISSRELALHEIDDLLPEPLQMAYAEIRVEDNGMGIEDSQLEKVFDIFARLPTGSFRQGEGVGLAYCRKIVRNHKGIIKAEANPGKGTTFVITLPLPY</sequence>
<dbReference type="Gene3D" id="3.30.565.10">
    <property type="entry name" value="Histidine kinase-like ATPase, C-terminal domain"/>
    <property type="match status" value="1"/>
</dbReference>
<protein>
    <recommendedName>
        <fullName evidence="2">histidine kinase</fullName>
        <ecNumber evidence="2">2.7.13.3</ecNumber>
    </recommendedName>
</protein>
<dbReference type="SMART" id="SM00387">
    <property type="entry name" value="HATPase_c"/>
    <property type="match status" value="1"/>
</dbReference>
<dbReference type="RefSeq" id="WP_090156584.1">
    <property type="nucleotide sequence ID" value="NZ_FNAN01000021.1"/>
</dbReference>
<keyword evidence="3" id="KW-0808">Transferase</keyword>
<keyword evidence="6" id="KW-0067">ATP-binding</keyword>
<proteinExistence type="predicted"/>
<evidence type="ECO:0000256" key="4">
    <source>
        <dbReference type="ARBA" id="ARBA00022741"/>
    </source>
</evidence>
<dbReference type="InterPro" id="IPR003594">
    <property type="entry name" value="HATPase_dom"/>
</dbReference>
<dbReference type="InterPro" id="IPR036890">
    <property type="entry name" value="HATPase_C_sf"/>
</dbReference>
<dbReference type="InterPro" id="IPR050351">
    <property type="entry name" value="BphY/WalK/GraS-like"/>
</dbReference>
<dbReference type="PANTHER" id="PTHR42878">
    <property type="entry name" value="TWO-COMPONENT HISTIDINE KINASE"/>
    <property type="match status" value="1"/>
</dbReference>
<dbReference type="InterPro" id="IPR036097">
    <property type="entry name" value="HisK_dim/P_sf"/>
</dbReference>
<dbReference type="SUPFAM" id="SSF55781">
    <property type="entry name" value="GAF domain-like"/>
    <property type="match status" value="1"/>
</dbReference>
<reference evidence="10" key="1">
    <citation type="submission" date="2016-10" db="EMBL/GenBank/DDBJ databases">
        <authorList>
            <person name="Varghese N."/>
            <person name="Submissions S."/>
        </authorList>
    </citation>
    <scope>NUCLEOTIDE SEQUENCE [LARGE SCALE GENOMIC DNA]</scope>
    <source>
        <strain evidence="10">DSM 25329</strain>
    </source>
</reference>
<dbReference type="GO" id="GO:0030295">
    <property type="term" value="F:protein kinase activator activity"/>
    <property type="evidence" value="ECO:0007669"/>
    <property type="project" value="TreeGrafter"/>
</dbReference>
<dbReference type="AlphaFoldDB" id="A0A1G7W184"/>
<dbReference type="PANTHER" id="PTHR42878:SF7">
    <property type="entry name" value="SENSOR HISTIDINE KINASE GLRK"/>
    <property type="match status" value="1"/>
</dbReference>
<dbReference type="SUPFAM" id="SSF55874">
    <property type="entry name" value="ATPase domain of HSP90 chaperone/DNA topoisomerase II/histidine kinase"/>
    <property type="match status" value="1"/>
</dbReference>
<dbReference type="Proteomes" id="UP000198748">
    <property type="component" value="Unassembled WGS sequence"/>
</dbReference>
<evidence type="ECO:0000313" key="10">
    <source>
        <dbReference type="Proteomes" id="UP000198748"/>
    </source>
</evidence>
<dbReference type="InterPro" id="IPR004358">
    <property type="entry name" value="Sig_transdc_His_kin-like_C"/>
</dbReference>
<organism evidence="9 10">
    <name type="scientific">Dyadobacter soli</name>
    <dbReference type="NCBI Taxonomy" id="659014"/>
    <lineage>
        <taxon>Bacteria</taxon>
        <taxon>Pseudomonadati</taxon>
        <taxon>Bacteroidota</taxon>
        <taxon>Cytophagia</taxon>
        <taxon>Cytophagales</taxon>
        <taxon>Spirosomataceae</taxon>
        <taxon>Dyadobacter</taxon>
    </lineage>
</organism>
<gene>
    <name evidence="9" type="ORF">SAMN04487996_12174</name>
</gene>
<dbReference type="OrthoDB" id="9766459at2"/>
<feature type="domain" description="Histidine kinase" evidence="8">
    <location>
        <begin position="187"/>
        <end position="414"/>
    </location>
</feature>
<dbReference type="GO" id="GO:0005524">
    <property type="term" value="F:ATP binding"/>
    <property type="evidence" value="ECO:0007669"/>
    <property type="project" value="UniProtKB-KW"/>
</dbReference>
<dbReference type="Pfam" id="PF02518">
    <property type="entry name" value="HATPase_c"/>
    <property type="match status" value="1"/>
</dbReference>
<evidence type="ECO:0000256" key="6">
    <source>
        <dbReference type="ARBA" id="ARBA00022840"/>
    </source>
</evidence>
<dbReference type="InterPro" id="IPR005467">
    <property type="entry name" value="His_kinase_dom"/>
</dbReference>
<accession>A0A1G7W184</accession>
<dbReference type="GO" id="GO:0000156">
    <property type="term" value="F:phosphorelay response regulator activity"/>
    <property type="evidence" value="ECO:0007669"/>
    <property type="project" value="TreeGrafter"/>
</dbReference>
<evidence type="ECO:0000256" key="7">
    <source>
        <dbReference type="ARBA" id="ARBA00023012"/>
    </source>
</evidence>
<keyword evidence="4" id="KW-0547">Nucleotide-binding</keyword>
<dbReference type="GO" id="GO:0000155">
    <property type="term" value="F:phosphorelay sensor kinase activity"/>
    <property type="evidence" value="ECO:0007669"/>
    <property type="project" value="InterPro"/>
</dbReference>
<evidence type="ECO:0000256" key="3">
    <source>
        <dbReference type="ARBA" id="ARBA00022679"/>
    </source>
</evidence>
<dbReference type="Pfam" id="PF01590">
    <property type="entry name" value="GAF"/>
    <property type="match status" value="1"/>
</dbReference>
<name>A0A1G7W184_9BACT</name>
<dbReference type="STRING" id="659014.SAMN04487996_12174"/>